<sequence>LREDPSDNDGFNVVGTLSLENLQLHENRPNVDNLLEKRHSADIFPVEILPYLYLGNADTAADREVLDRYNIRYIINVTRDVENNFESDDHFHYLKIAVDDSCSNNLAQYFPKAINFIEEASRSGSAVLVHCLAGISRSVTVCLAYLMHAKRSTLDEAFDLVHKRNALIAPNFHFMGQLSEFERQLAGSKICVLAVTKFLHLPIFQSM</sequence>
<dbReference type="AlphaFoldDB" id="A0A0N4VJQ6"/>
<dbReference type="InterPro" id="IPR000340">
    <property type="entry name" value="Dual-sp_phosphatase_cat-dom"/>
</dbReference>
<evidence type="ECO:0000256" key="4">
    <source>
        <dbReference type="ARBA" id="ARBA00048336"/>
    </source>
</evidence>
<comment type="catalytic activity">
    <reaction evidence="4">
        <text>O-phospho-L-threonyl-[protein] + H2O = L-threonyl-[protein] + phosphate</text>
        <dbReference type="Rhea" id="RHEA:47004"/>
        <dbReference type="Rhea" id="RHEA-COMP:11060"/>
        <dbReference type="Rhea" id="RHEA-COMP:11605"/>
        <dbReference type="ChEBI" id="CHEBI:15377"/>
        <dbReference type="ChEBI" id="CHEBI:30013"/>
        <dbReference type="ChEBI" id="CHEBI:43474"/>
        <dbReference type="ChEBI" id="CHEBI:61977"/>
        <dbReference type="EC" id="3.1.3.16"/>
    </reaction>
</comment>
<evidence type="ECO:0000256" key="2">
    <source>
        <dbReference type="ARBA" id="ARBA00022801"/>
    </source>
</evidence>
<dbReference type="PROSITE" id="PS50054">
    <property type="entry name" value="TYR_PHOSPHATASE_DUAL"/>
    <property type="match status" value="1"/>
</dbReference>
<dbReference type="GO" id="GO:0005829">
    <property type="term" value="C:cytosol"/>
    <property type="evidence" value="ECO:0007669"/>
    <property type="project" value="TreeGrafter"/>
</dbReference>
<evidence type="ECO:0000313" key="7">
    <source>
        <dbReference type="WBParaSite" id="EVEC_0001107701-mRNA-1"/>
    </source>
</evidence>
<evidence type="ECO:0000259" key="6">
    <source>
        <dbReference type="PROSITE" id="PS50056"/>
    </source>
</evidence>
<dbReference type="GO" id="GO:0004722">
    <property type="term" value="F:protein serine/threonine phosphatase activity"/>
    <property type="evidence" value="ECO:0007669"/>
    <property type="project" value="UniProtKB-EC"/>
</dbReference>
<keyword evidence="2" id="KW-0378">Hydrolase</keyword>
<accession>A0A0N4VJQ6</accession>
<dbReference type="InterPro" id="IPR000387">
    <property type="entry name" value="Tyr_Pase_dom"/>
</dbReference>
<comment type="similarity">
    <text evidence="1">Belongs to the protein-tyrosine phosphatase family. Non-receptor class dual specificity subfamily.</text>
</comment>
<evidence type="ECO:0000259" key="5">
    <source>
        <dbReference type="PROSITE" id="PS50054"/>
    </source>
</evidence>
<evidence type="ECO:0000256" key="1">
    <source>
        <dbReference type="ARBA" id="ARBA00008601"/>
    </source>
</evidence>
<dbReference type="FunFam" id="3.90.190.10:FF:000004">
    <property type="entry name" value="Protein phosphatase Slingshot homolog 2"/>
    <property type="match status" value="1"/>
</dbReference>
<dbReference type="InterPro" id="IPR020422">
    <property type="entry name" value="TYR_PHOSPHATASE_DUAL_dom"/>
</dbReference>
<dbReference type="Pfam" id="PF00782">
    <property type="entry name" value="DSPc"/>
    <property type="match status" value="1"/>
</dbReference>
<dbReference type="GO" id="GO:0008330">
    <property type="term" value="F:protein tyrosine/threonine phosphatase activity"/>
    <property type="evidence" value="ECO:0007669"/>
    <property type="project" value="TreeGrafter"/>
</dbReference>
<dbReference type="PANTHER" id="PTHR10159">
    <property type="entry name" value="DUAL SPECIFICITY PROTEIN PHOSPHATASE"/>
    <property type="match status" value="1"/>
</dbReference>
<protein>
    <submittedName>
        <fullName evidence="7">Dual specificity protein phosphatase</fullName>
    </submittedName>
</protein>
<keyword evidence="3" id="KW-0904">Protein phosphatase</keyword>
<reference evidence="7" key="1">
    <citation type="submission" date="2017-02" db="UniProtKB">
        <authorList>
            <consortium name="WormBaseParasite"/>
        </authorList>
    </citation>
    <scope>IDENTIFICATION</scope>
</reference>
<feature type="domain" description="Tyrosine specific protein phosphatases" evidence="6">
    <location>
        <begin position="108"/>
        <end position="175"/>
    </location>
</feature>
<dbReference type="Gene3D" id="3.90.190.10">
    <property type="entry name" value="Protein tyrosine phosphatase superfamily"/>
    <property type="match status" value="1"/>
</dbReference>
<dbReference type="PANTHER" id="PTHR10159:SF519">
    <property type="entry name" value="DUAL SPECIFICITY PROTEIN PHOSPHATASE MPK3"/>
    <property type="match status" value="1"/>
</dbReference>
<dbReference type="SUPFAM" id="SSF52799">
    <property type="entry name" value="(Phosphotyrosine protein) phosphatases II"/>
    <property type="match status" value="1"/>
</dbReference>
<dbReference type="PROSITE" id="PS50056">
    <property type="entry name" value="TYR_PHOSPHATASE_2"/>
    <property type="match status" value="1"/>
</dbReference>
<proteinExistence type="inferred from homology"/>
<dbReference type="GO" id="GO:0033550">
    <property type="term" value="F:MAP kinase tyrosine phosphatase activity"/>
    <property type="evidence" value="ECO:0007669"/>
    <property type="project" value="TreeGrafter"/>
</dbReference>
<dbReference type="SMART" id="SM00195">
    <property type="entry name" value="DSPc"/>
    <property type="match status" value="1"/>
</dbReference>
<evidence type="ECO:0000256" key="3">
    <source>
        <dbReference type="ARBA" id="ARBA00022912"/>
    </source>
</evidence>
<dbReference type="PRINTS" id="PR01908">
    <property type="entry name" value="ADSPHPHTASE"/>
</dbReference>
<feature type="domain" description="Tyrosine-protein phosphatase" evidence="5">
    <location>
        <begin position="44"/>
        <end position="187"/>
    </location>
</feature>
<name>A0A0N4VJQ6_ENTVE</name>
<dbReference type="GO" id="GO:0017017">
    <property type="term" value="F:MAP kinase tyrosine/serine/threonine phosphatase activity"/>
    <property type="evidence" value="ECO:0007669"/>
    <property type="project" value="TreeGrafter"/>
</dbReference>
<dbReference type="InterPro" id="IPR029021">
    <property type="entry name" value="Prot-tyrosine_phosphatase-like"/>
</dbReference>
<organism evidence="7">
    <name type="scientific">Enterobius vermicularis</name>
    <name type="common">Human pinworm</name>
    <dbReference type="NCBI Taxonomy" id="51028"/>
    <lineage>
        <taxon>Eukaryota</taxon>
        <taxon>Metazoa</taxon>
        <taxon>Ecdysozoa</taxon>
        <taxon>Nematoda</taxon>
        <taxon>Chromadorea</taxon>
        <taxon>Rhabditida</taxon>
        <taxon>Spirurina</taxon>
        <taxon>Oxyuridomorpha</taxon>
        <taxon>Oxyuroidea</taxon>
        <taxon>Oxyuridae</taxon>
        <taxon>Enterobius</taxon>
    </lineage>
</organism>
<dbReference type="WBParaSite" id="EVEC_0001107701-mRNA-1">
    <property type="protein sequence ID" value="EVEC_0001107701-mRNA-1"/>
    <property type="gene ID" value="EVEC_0001107701"/>
</dbReference>
<dbReference type="GO" id="GO:0043409">
    <property type="term" value="P:negative regulation of MAPK cascade"/>
    <property type="evidence" value="ECO:0007669"/>
    <property type="project" value="TreeGrafter"/>
</dbReference>